<protein>
    <submittedName>
        <fullName evidence="1">Nucleotidyltransferase</fullName>
    </submittedName>
</protein>
<sequence>MIGHKSKFENYQRALSRLTEGIAKYDESNDLARDGIIQRFEFTFELAWKTLKSLFEDEGLTGLNSPKTVLREAFSAGIVEDDELWLSMLRDRNTTAHIYDEHLSIEICNNIRDKYVSAFTELVLRISLRIGGEEKL</sequence>
<dbReference type="SUPFAM" id="SSF81593">
    <property type="entry name" value="Nucleotidyltransferase substrate binding subunit/domain"/>
    <property type="match status" value="1"/>
</dbReference>
<comment type="caution">
    <text evidence="1">The sequence shown here is derived from an EMBL/GenBank/DDBJ whole genome shotgun (WGS) entry which is preliminary data.</text>
</comment>
<keyword evidence="2" id="KW-1185">Reference proteome</keyword>
<dbReference type="NCBIfam" id="TIGR01987">
    <property type="entry name" value="HI0074"/>
    <property type="match status" value="1"/>
</dbReference>
<evidence type="ECO:0000313" key="1">
    <source>
        <dbReference type="EMBL" id="MTV47389.1"/>
    </source>
</evidence>
<organism evidence="1 2">
    <name type="scientific">Heliobacterium mobile</name>
    <name type="common">Heliobacillus mobilis</name>
    <dbReference type="NCBI Taxonomy" id="28064"/>
    <lineage>
        <taxon>Bacteria</taxon>
        <taxon>Bacillati</taxon>
        <taxon>Bacillota</taxon>
        <taxon>Clostridia</taxon>
        <taxon>Eubacteriales</taxon>
        <taxon>Heliobacteriaceae</taxon>
        <taxon>Heliobacterium</taxon>
    </lineage>
</organism>
<keyword evidence="1" id="KW-0808">Transferase</keyword>
<dbReference type="RefSeq" id="WP_155474519.1">
    <property type="nucleotide sequence ID" value="NZ_WNKU01000001.1"/>
</dbReference>
<dbReference type="GO" id="GO:0016740">
    <property type="term" value="F:transferase activity"/>
    <property type="evidence" value="ECO:0007669"/>
    <property type="project" value="UniProtKB-KW"/>
</dbReference>
<dbReference type="Pfam" id="PF08780">
    <property type="entry name" value="NTase_sub_bind"/>
    <property type="match status" value="1"/>
</dbReference>
<reference evidence="1 2" key="1">
    <citation type="submission" date="2019-11" db="EMBL/GenBank/DDBJ databases">
        <title>Whole-genome sequence of a the green, strictly anaerobic photosynthetic bacterium Heliobacillus mobilis DSM 6151.</title>
        <authorList>
            <person name="Kyndt J.A."/>
            <person name="Meyer T.E."/>
        </authorList>
    </citation>
    <scope>NUCLEOTIDE SEQUENCE [LARGE SCALE GENOMIC DNA]</scope>
    <source>
        <strain evidence="1 2">DSM 6151</strain>
    </source>
</reference>
<accession>A0A6I3SBV6</accession>
<dbReference type="OrthoDB" id="9810452at2"/>
<dbReference type="Proteomes" id="UP000430670">
    <property type="component" value="Unassembled WGS sequence"/>
</dbReference>
<dbReference type="Gene3D" id="1.20.120.330">
    <property type="entry name" value="Nucleotidyltransferases domain 2"/>
    <property type="match status" value="1"/>
</dbReference>
<dbReference type="EMBL" id="WNKU01000001">
    <property type="protein sequence ID" value="MTV47389.1"/>
    <property type="molecule type" value="Genomic_DNA"/>
</dbReference>
<dbReference type="AlphaFoldDB" id="A0A6I3SBV6"/>
<dbReference type="InterPro" id="IPR010235">
    <property type="entry name" value="HepT"/>
</dbReference>
<evidence type="ECO:0000313" key="2">
    <source>
        <dbReference type="Proteomes" id="UP000430670"/>
    </source>
</evidence>
<gene>
    <name evidence="1" type="ORF">GJ688_00165</name>
</gene>
<proteinExistence type="predicted"/>
<name>A0A6I3SBV6_HELMO</name>